<proteinExistence type="predicted"/>
<evidence type="ECO:0000313" key="1">
    <source>
        <dbReference type="EMBL" id="JAD67859.1"/>
    </source>
</evidence>
<protein>
    <submittedName>
        <fullName evidence="1">Uncharacterized protein</fullName>
    </submittedName>
</protein>
<dbReference type="EMBL" id="GBRH01230036">
    <property type="protein sequence ID" value="JAD67859.1"/>
    <property type="molecule type" value="Transcribed_RNA"/>
</dbReference>
<reference evidence="1" key="2">
    <citation type="journal article" date="2015" name="Data Brief">
        <title>Shoot transcriptome of the giant reed, Arundo donax.</title>
        <authorList>
            <person name="Barrero R.A."/>
            <person name="Guerrero F.D."/>
            <person name="Moolhuijzen P."/>
            <person name="Goolsby J.A."/>
            <person name="Tidwell J."/>
            <person name="Bellgard S.E."/>
            <person name="Bellgard M.I."/>
        </authorList>
    </citation>
    <scope>NUCLEOTIDE SEQUENCE</scope>
    <source>
        <tissue evidence="1">Shoot tissue taken approximately 20 cm above the soil surface</tissue>
    </source>
</reference>
<organism evidence="1">
    <name type="scientific">Arundo donax</name>
    <name type="common">Giant reed</name>
    <name type="synonym">Donax arundinaceus</name>
    <dbReference type="NCBI Taxonomy" id="35708"/>
    <lineage>
        <taxon>Eukaryota</taxon>
        <taxon>Viridiplantae</taxon>
        <taxon>Streptophyta</taxon>
        <taxon>Embryophyta</taxon>
        <taxon>Tracheophyta</taxon>
        <taxon>Spermatophyta</taxon>
        <taxon>Magnoliopsida</taxon>
        <taxon>Liliopsida</taxon>
        <taxon>Poales</taxon>
        <taxon>Poaceae</taxon>
        <taxon>PACMAD clade</taxon>
        <taxon>Arundinoideae</taxon>
        <taxon>Arundineae</taxon>
        <taxon>Arundo</taxon>
    </lineage>
</organism>
<name>A0A0A9BUX2_ARUDO</name>
<dbReference type="AlphaFoldDB" id="A0A0A9BUX2"/>
<reference evidence="1" key="1">
    <citation type="submission" date="2014-09" db="EMBL/GenBank/DDBJ databases">
        <authorList>
            <person name="Magalhaes I.L.F."/>
            <person name="Oliveira U."/>
            <person name="Santos F.R."/>
            <person name="Vidigal T.H.D.A."/>
            <person name="Brescovit A.D."/>
            <person name="Santos A.J."/>
        </authorList>
    </citation>
    <scope>NUCLEOTIDE SEQUENCE</scope>
    <source>
        <tissue evidence="1">Shoot tissue taken approximately 20 cm above the soil surface</tissue>
    </source>
</reference>
<accession>A0A0A9BUX2</accession>
<sequence>MGARAFDLEIQALCSSVVATGEEWEGEVCRDRAAAGQWVVSEEE</sequence>